<evidence type="ECO:0000313" key="2">
    <source>
        <dbReference type="Proteomes" id="UP001408356"/>
    </source>
</evidence>
<keyword evidence="2" id="KW-1185">Reference proteome</keyword>
<dbReference type="SUPFAM" id="SSF51197">
    <property type="entry name" value="Clavaminate synthase-like"/>
    <property type="match status" value="1"/>
</dbReference>
<accession>A0ABR2VAZ3</accession>
<name>A0ABR2VAZ3_9PEZI</name>
<comment type="caution">
    <text evidence="1">The sequence shown here is derived from an EMBL/GenBank/DDBJ whole genome shotgun (WGS) entry which is preliminary data.</text>
</comment>
<dbReference type="Proteomes" id="UP001408356">
    <property type="component" value="Unassembled WGS sequence"/>
</dbReference>
<sequence length="615" mass="69280">MGSLTDVQTIVPVTTTATIGRTCFCPPVLDIPAELQGSLLHDRISHYGKVPGLQMNTVPYRQRISRNAQIDFRVKLLRVLRKGWLHEETEAMFLEAVNRMENDGAALFGGLIDPEIFAKLVEEYDKVQEKSGNRAFMHSYVNLAVEHDFILGGRYVEAFSHPLLVALVAYLLGGSIRVVDLRGKNTDPISINAQDNMLHVDNTPFKEEYKVLLNWRRGEVRGPSGQNFTFLPWTHKGNRIVLKDDEGMPWSTEKDSVFFSDAAINGIFDFQKNLTGASAVVETRHPEQPLAILFPAGALVHHRYRTEDGDPRSCIITAFHLSKTNPGQISELPPVSGRKRNLIEFLVGYQDENSDQEFLDLLLDESSRIESKLEELGLPSHPSQIINIESLVLEGEKLDKWRQTVKAAPTPIWHRLNINLRLYETDFSNIETLTDNLAAIMDYDKHCNLQMVLYDDGREEIRKSARKIVGERKKPDIKARLKPWTSELLSGTFTQHDMVEPTTLRIMCDAMATLAKGLAQSLDAVSDGAEATKRMVGQKKTYISFSRLMTDLGEAIVRCEGVEAFVASSLFLFLVADEIYMDLSPSDQQAIRFIPLVFLRNYVATVLVVEANVSF</sequence>
<proteinExistence type="predicted"/>
<reference evidence="1 2" key="1">
    <citation type="journal article" date="2024" name="J. Plant Pathol.">
        <title>Sequence and assembly of the genome of Seiridium unicorne, isolate CBS 538.82, causal agent of cypress canker disease.</title>
        <authorList>
            <person name="Scali E."/>
            <person name="Rocca G.D."/>
            <person name="Danti R."/>
            <person name="Garbelotto M."/>
            <person name="Barberini S."/>
            <person name="Baroncelli R."/>
            <person name="Emiliani G."/>
        </authorList>
    </citation>
    <scope>NUCLEOTIDE SEQUENCE [LARGE SCALE GENOMIC DNA]</scope>
    <source>
        <strain evidence="1 2">BM-138-508</strain>
    </source>
</reference>
<organism evidence="1 2">
    <name type="scientific">Seiridium unicorne</name>
    <dbReference type="NCBI Taxonomy" id="138068"/>
    <lineage>
        <taxon>Eukaryota</taxon>
        <taxon>Fungi</taxon>
        <taxon>Dikarya</taxon>
        <taxon>Ascomycota</taxon>
        <taxon>Pezizomycotina</taxon>
        <taxon>Sordariomycetes</taxon>
        <taxon>Xylariomycetidae</taxon>
        <taxon>Amphisphaeriales</taxon>
        <taxon>Sporocadaceae</taxon>
        <taxon>Seiridium</taxon>
    </lineage>
</organism>
<dbReference type="EMBL" id="JARVKF010000048">
    <property type="protein sequence ID" value="KAK9424047.1"/>
    <property type="molecule type" value="Genomic_DNA"/>
</dbReference>
<gene>
    <name evidence="1" type="ORF">SUNI508_13798</name>
</gene>
<protein>
    <submittedName>
        <fullName evidence="1">Uncharacterized protein</fullName>
    </submittedName>
</protein>
<evidence type="ECO:0000313" key="1">
    <source>
        <dbReference type="EMBL" id="KAK9424047.1"/>
    </source>
</evidence>